<proteinExistence type="predicted"/>
<evidence type="ECO:0000256" key="1">
    <source>
        <dbReference type="SAM" id="MobiDB-lite"/>
    </source>
</evidence>
<evidence type="ECO:0000313" key="2">
    <source>
        <dbReference type="EMBL" id="CAG8617520.1"/>
    </source>
</evidence>
<dbReference type="OrthoDB" id="15001at2759"/>
<protein>
    <submittedName>
        <fullName evidence="2">17103_t:CDS:1</fullName>
    </submittedName>
</protein>
<feature type="region of interest" description="Disordered" evidence="1">
    <location>
        <begin position="89"/>
        <end position="134"/>
    </location>
</feature>
<feature type="compositionally biased region" description="Basic and acidic residues" evidence="1">
    <location>
        <begin position="116"/>
        <end position="127"/>
    </location>
</feature>
<dbReference type="Proteomes" id="UP000789342">
    <property type="component" value="Unassembled WGS sequence"/>
</dbReference>
<reference evidence="2" key="1">
    <citation type="submission" date="2021-06" db="EMBL/GenBank/DDBJ databases">
        <authorList>
            <person name="Kallberg Y."/>
            <person name="Tangrot J."/>
            <person name="Rosling A."/>
        </authorList>
    </citation>
    <scope>NUCLEOTIDE SEQUENCE</scope>
    <source>
        <strain evidence="2">CL551</strain>
    </source>
</reference>
<dbReference type="EMBL" id="CAJVPV010007331">
    <property type="protein sequence ID" value="CAG8617520.1"/>
    <property type="molecule type" value="Genomic_DNA"/>
</dbReference>
<feature type="non-terminal residue" evidence="2">
    <location>
        <position position="367"/>
    </location>
</feature>
<dbReference type="AlphaFoldDB" id="A0A9N9GPV7"/>
<feature type="compositionally biased region" description="Basic and acidic residues" evidence="1">
    <location>
        <begin position="89"/>
        <end position="99"/>
    </location>
</feature>
<accession>A0A9N9GPV7</accession>
<gene>
    <name evidence="2" type="ORF">AMORRO_LOCUS8509</name>
</gene>
<keyword evidence="3" id="KW-1185">Reference proteome</keyword>
<name>A0A9N9GPV7_9GLOM</name>
<organism evidence="2 3">
    <name type="scientific">Acaulospora morrowiae</name>
    <dbReference type="NCBI Taxonomy" id="94023"/>
    <lineage>
        <taxon>Eukaryota</taxon>
        <taxon>Fungi</taxon>
        <taxon>Fungi incertae sedis</taxon>
        <taxon>Mucoromycota</taxon>
        <taxon>Glomeromycotina</taxon>
        <taxon>Glomeromycetes</taxon>
        <taxon>Diversisporales</taxon>
        <taxon>Acaulosporaceae</taxon>
        <taxon>Acaulospora</taxon>
    </lineage>
</organism>
<comment type="caution">
    <text evidence="2">The sequence shown here is derived from an EMBL/GenBank/DDBJ whole genome shotgun (WGS) entry which is preliminary data.</text>
</comment>
<evidence type="ECO:0000313" key="3">
    <source>
        <dbReference type="Proteomes" id="UP000789342"/>
    </source>
</evidence>
<sequence length="367" mass="42071">MKDISDSLRRQLGILSDHKSLRVAARNKAIKLLENLQETLIKRRDILSFIESQDLKFAENRYKINVELGVVTDKTAMTRKITEKFARSLNNDHDIRGSENQDSSTKTQTTVNNEQEENKQEENKQEENEGEDVIADENSTICVKDILEDSIQVSSVIKEVTKIFLVFDEIDNYITDDIHEYLTSFFNQDFTAQGWNNAINNIDFNRCDSEHLRNIKKLIQETLPKFLKAFSLEDINPLRDITILEKPHLNQFVHPIIDSALWNFAKVNYMYGEIPLKGLGTRIRADGVGFLNDVVNYPIVCGEGARPGAPQKKSVDDDIKNASSMATLYNNIVIEESDARRQLFKDLRVDGLTAFKTELSLTMMDFR</sequence>